<evidence type="ECO:0000256" key="5">
    <source>
        <dbReference type="HAMAP-Rule" id="MF_00378"/>
    </source>
</evidence>
<dbReference type="CDD" id="cd04489">
    <property type="entry name" value="ExoVII_LU_OBF"/>
    <property type="match status" value="1"/>
</dbReference>
<dbReference type="EMBL" id="FONT01000001">
    <property type="protein sequence ID" value="SFE31167.1"/>
    <property type="molecule type" value="Genomic_DNA"/>
</dbReference>
<evidence type="ECO:0000256" key="1">
    <source>
        <dbReference type="ARBA" id="ARBA00022490"/>
    </source>
</evidence>
<dbReference type="HAMAP" id="MF_00378">
    <property type="entry name" value="Exonuc_7_L"/>
    <property type="match status" value="1"/>
</dbReference>
<dbReference type="GO" id="GO:0006308">
    <property type="term" value="P:DNA catabolic process"/>
    <property type="evidence" value="ECO:0007669"/>
    <property type="project" value="UniProtKB-UniRule"/>
</dbReference>
<dbReference type="InterPro" id="IPR025824">
    <property type="entry name" value="OB-fold_nuc-bd_dom"/>
</dbReference>
<protein>
    <recommendedName>
        <fullName evidence="5">Exodeoxyribonuclease 7 large subunit</fullName>
        <ecNumber evidence="5">3.1.11.6</ecNumber>
    </recommendedName>
    <alternativeName>
        <fullName evidence="5">Exodeoxyribonuclease VII large subunit</fullName>
        <shortName evidence="5">Exonuclease VII large subunit</shortName>
    </alternativeName>
</protein>
<dbReference type="Proteomes" id="UP000199516">
    <property type="component" value="Unassembled WGS sequence"/>
</dbReference>
<dbReference type="InterPro" id="IPR020579">
    <property type="entry name" value="Exonuc_VII_lsu_C"/>
</dbReference>
<comment type="subcellular location">
    <subcellularLocation>
        <location evidence="5 6">Cytoplasm</location>
    </subcellularLocation>
</comment>
<dbReference type="GO" id="GO:0003676">
    <property type="term" value="F:nucleic acid binding"/>
    <property type="evidence" value="ECO:0007669"/>
    <property type="project" value="InterPro"/>
</dbReference>
<dbReference type="GO" id="GO:0009318">
    <property type="term" value="C:exodeoxyribonuclease VII complex"/>
    <property type="evidence" value="ECO:0007669"/>
    <property type="project" value="UniProtKB-UniRule"/>
</dbReference>
<evidence type="ECO:0000259" key="9">
    <source>
        <dbReference type="Pfam" id="PF13742"/>
    </source>
</evidence>
<dbReference type="GO" id="GO:0008855">
    <property type="term" value="F:exodeoxyribonuclease VII activity"/>
    <property type="evidence" value="ECO:0007669"/>
    <property type="project" value="UniProtKB-UniRule"/>
</dbReference>
<comment type="function">
    <text evidence="5">Bidirectionally degrades single-stranded DNA into large acid-insoluble oligonucleotides, which are then degraded further into small acid-soluble oligonucleotides.</text>
</comment>
<gene>
    <name evidence="5" type="primary">xseA</name>
    <name evidence="10" type="ORF">SAMN05192532_101249</name>
</gene>
<dbReference type="Pfam" id="PF02601">
    <property type="entry name" value="Exonuc_VII_L"/>
    <property type="match status" value="1"/>
</dbReference>
<dbReference type="GO" id="GO:0005737">
    <property type="term" value="C:cytoplasm"/>
    <property type="evidence" value="ECO:0007669"/>
    <property type="project" value="UniProtKB-SubCell"/>
</dbReference>
<keyword evidence="4 5" id="KW-0269">Exonuclease</keyword>
<evidence type="ECO:0000313" key="10">
    <source>
        <dbReference type="EMBL" id="SFE31167.1"/>
    </source>
</evidence>
<dbReference type="NCBIfam" id="TIGR00237">
    <property type="entry name" value="xseA"/>
    <property type="match status" value="1"/>
</dbReference>
<evidence type="ECO:0000313" key="11">
    <source>
        <dbReference type="Proteomes" id="UP000199516"/>
    </source>
</evidence>
<name>A0A1I1ZHK1_9BACI</name>
<evidence type="ECO:0000256" key="4">
    <source>
        <dbReference type="ARBA" id="ARBA00022839"/>
    </source>
</evidence>
<dbReference type="InterPro" id="IPR003753">
    <property type="entry name" value="Exonuc_VII_L"/>
</dbReference>
<keyword evidence="3 5" id="KW-0378">Hydrolase</keyword>
<accession>A0A1I1ZHK1</accession>
<keyword evidence="2 5" id="KW-0540">Nuclease</keyword>
<evidence type="ECO:0000259" key="8">
    <source>
        <dbReference type="Pfam" id="PF02601"/>
    </source>
</evidence>
<evidence type="ECO:0000256" key="3">
    <source>
        <dbReference type="ARBA" id="ARBA00022801"/>
    </source>
</evidence>
<keyword evidence="11" id="KW-1185">Reference proteome</keyword>
<evidence type="ECO:0000256" key="7">
    <source>
        <dbReference type="SAM" id="Coils"/>
    </source>
</evidence>
<comment type="subunit">
    <text evidence="5">Heterooligomer composed of large and small subunits.</text>
</comment>
<dbReference type="Pfam" id="PF13742">
    <property type="entry name" value="tRNA_anti_2"/>
    <property type="match status" value="1"/>
</dbReference>
<dbReference type="PANTHER" id="PTHR30008">
    <property type="entry name" value="EXODEOXYRIBONUCLEASE 7 LARGE SUBUNIT"/>
    <property type="match status" value="1"/>
</dbReference>
<dbReference type="PANTHER" id="PTHR30008:SF0">
    <property type="entry name" value="EXODEOXYRIBONUCLEASE 7 LARGE SUBUNIT"/>
    <property type="match status" value="1"/>
</dbReference>
<evidence type="ECO:0000256" key="2">
    <source>
        <dbReference type="ARBA" id="ARBA00022722"/>
    </source>
</evidence>
<feature type="domain" description="Exonuclease VII large subunit C-terminal" evidence="8">
    <location>
        <begin position="127"/>
        <end position="441"/>
    </location>
</feature>
<evidence type="ECO:0000256" key="6">
    <source>
        <dbReference type="RuleBase" id="RU004355"/>
    </source>
</evidence>
<reference evidence="10 11" key="1">
    <citation type="submission" date="2016-10" db="EMBL/GenBank/DDBJ databases">
        <authorList>
            <person name="de Groot N.N."/>
        </authorList>
    </citation>
    <scope>NUCLEOTIDE SEQUENCE [LARGE SCALE GENOMIC DNA]</scope>
    <source>
        <strain evidence="10 11">DSM 23995</strain>
    </source>
</reference>
<keyword evidence="7" id="KW-0175">Coiled coil</keyword>
<comment type="similarity">
    <text evidence="5 6">Belongs to the XseA family.</text>
</comment>
<dbReference type="RefSeq" id="WP_177194643.1">
    <property type="nucleotide sequence ID" value="NZ_FONT01000001.1"/>
</dbReference>
<proteinExistence type="inferred from homology"/>
<organism evidence="10 11">
    <name type="scientific">Alteribacillus iranensis</name>
    <dbReference type="NCBI Taxonomy" id="930128"/>
    <lineage>
        <taxon>Bacteria</taxon>
        <taxon>Bacillati</taxon>
        <taxon>Bacillota</taxon>
        <taxon>Bacilli</taxon>
        <taxon>Bacillales</taxon>
        <taxon>Bacillaceae</taxon>
        <taxon>Alteribacillus</taxon>
    </lineage>
</organism>
<comment type="catalytic activity">
    <reaction evidence="5 6">
        <text>Exonucleolytic cleavage in either 5'- to 3'- or 3'- to 5'-direction to yield nucleoside 5'-phosphates.</text>
        <dbReference type="EC" id="3.1.11.6"/>
    </reaction>
</comment>
<dbReference type="STRING" id="930128.SAMN05192532_101249"/>
<sequence>MSIGQERWTTVSQLTTQIKKTLELDRGLQNVWLRAEISNFKRHSRGHMYFTLKDERSRISAVMFAGKNRFLNFEPENGMKVLIRGYVSVYEPFGQYQLYVNDMEPDGIGQLYIQYEQLKKKLEQEGLFDERRKQAIPFFPKEIAVITSPTGAAIRDIVTTLKRRFPIGRITLFPVLVQGRDAPYSIVSALDKVESMGSFDVVICGRGGGSIEELWAFNEEPVARKIASLPIPIISAVGHETDFTIADFTADLRAATPTAAAELAVPVLEEIVTRQGQLKNRLYRAMKEKVAKEQEKLARMKRSYAFRYPTHLLEQKEQELDRMIERLSQSVKRSREKREEQLNYMYKRLLQFHPAQRVEAEKRNLEHVIEKAEKTMERLVGDRKNNFSHVLQKLQLLNPLEVIQRGYSVVYNEEKGLVKSIQEIEKDEDLTVFVQDGTIHATVKETSENTFRERVERGGSRD</sequence>
<dbReference type="AlphaFoldDB" id="A0A1I1ZHK1"/>
<dbReference type="EC" id="3.1.11.6" evidence="5"/>
<feature type="domain" description="OB-fold nucleic acid binding" evidence="9">
    <location>
        <begin position="10"/>
        <end position="104"/>
    </location>
</feature>
<feature type="coiled-coil region" evidence="7">
    <location>
        <begin position="283"/>
        <end position="382"/>
    </location>
</feature>
<keyword evidence="1 5" id="KW-0963">Cytoplasm</keyword>